<dbReference type="EMBL" id="JAIQZJ010000016">
    <property type="protein sequence ID" value="MBZ5740647.1"/>
    <property type="molecule type" value="Genomic_DNA"/>
</dbReference>
<accession>A0ABS7UID6</accession>
<organism evidence="2 3">
    <name type="scientific">Nocardioides mangrovi</name>
    <dbReference type="NCBI Taxonomy" id="2874580"/>
    <lineage>
        <taxon>Bacteria</taxon>
        <taxon>Bacillati</taxon>
        <taxon>Actinomycetota</taxon>
        <taxon>Actinomycetes</taxon>
        <taxon>Propionibacteriales</taxon>
        <taxon>Nocardioidaceae</taxon>
        <taxon>Nocardioides</taxon>
    </lineage>
</organism>
<proteinExistence type="predicted"/>
<dbReference type="RefSeq" id="WP_224125005.1">
    <property type="nucleotide sequence ID" value="NZ_JAIQZJ010000016.1"/>
</dbReference>
<reference evidence="2 3" key="1">
    <citation type="submission" date="2021-09" db="EMBL/GenBank/DDBJ databases">
        <title>Whole genome sequence of Nocardioides sp. GBK3QG-3.</title>
        <authorList>
            <person name="Tuo L."/>
        </authorList>
    </citation>
    <scope>NUCLEOTIDE SEQUENCE [LARGE SCALE GENOMIC DNA]</scope>
    <source>
        <strain evidence="2 3">GBK3QG-3</strain>
    </source>
</reference>
<evidence type="ECO:0000313" key="3">
    <source>
        <dbReference type="Proteomes" id="UP000780875"/>
    </source>
</evidence>
<dbReference type="InterPro" id="IPR058548">
    <property type="entry name" value="MlaB-like_STAS"/>
</dbReference>
<protein>
    <submittedName>
        <fullName evidence="2">STAS domain-containing protein</fullName>
    </submittedName>
</protein>
<dbReference type="CDD" id="cd07043">
    <property type="entry name" value="STAS_anti-anti-sigma_factors"/>
    <property type="match status" value="1"/>
</dbReference>
<dbReference type="Pfam" id="PF13466">
    <property type="entry name" value="STAS_2"/>
    <property type="match status" value="1"/>
</dbReference>
<name>A0ABS7UID6_9ACTN</name>
<keyword evidence="3" id="KW-1185">Reference proteome</keyword>
<comment type="caution">
    <text evidence="2">The sequence shown here is derived from an EMBL/GenBank/DDBJ whole genome shotgun (WGS) entry which is preliminary data.</text>
</comment>
<dbReference type="SUPFAM" id="SSF52091">
    <property type="entry name" value="SpoIIaa-like"/>
    <property type="match status" value="1"/>
</dbReference>
<evidence type="ECO:0000313" key="2">
    <source>
        <dbReference type="EMBL" id="MBZ5740647.1"/>
    </source>
</evidence>
<evidence type="ECO:0000259" key="1">
    <source>
        <dbReference type="Pfam" id="PF13466"/>
    </source>
</evidence>
<dbReference type="Gene3D" id="3.30.750.24">
    <property type="entry name" value="STAS domain"/>
    <property type="match status" value="1"/>
</dbReference>
<dbReference type="InterPro" id="IPR036513">
    <property type="entry name" value="STAS_dom_sf"/>
</dbReference>
<gene>
    <name evidence="2" type="ORF">K8U61_20920</name>
</gene>
<feature type="domain" description="MlaB-like STAS" evidence="1">
    <location>
        <begin position="25"/>
        <end position="93"/>
    </location>
</feature>
<dbReference type="Proteomes" id="UP000780875">
    <property type="component" value="Unassembled WGS sequence"/>
</dbReference>
<sequence>MVPAADGASAPVVVPLTDDGLTEVLDDLDRRLDVALTGGPRAVVLDLATVTEVSSTTIAALLWARRRCSSRGVAVVVRHPTRRCRDTLERVGLLRVLILEQPTSGGTSARLSPGTQA</sequence>